<evidence type="ECO:0000259" key="6">
    <source>
        <dbReference type="PROSITE" id="PS50172"/>
    </source>
</evidence>
<evidence type="ECO:0000256" key="5">
    <source>
        <dbReference type="SAM" id="MobiDB-lite"/>
    </source>
</evidence>
<keyword evidence="3" id="KW-0698">rRNA processing</keyword>
<dbReference type="Gene3D" id="3.40.50.10190">
    <property type="entry name" value="BRCT domain"/>
    <property type="match status" value="1"/>
</dbReference>
<keyword evidence="4" id="KW-0539">Nucleus</keyword>
<evidence type="ECO:0000256" key="2">
    <source>
        <dbReference type="ARBA" id="ARBA00022517"/>
    </source>
</evidence>
<dbReference type="InterPro" id="IPR036420">
    <property type="entry name" value="BRCT_dom_sf"/>
</dbReference>
<dbReference type="InterPro" id="IPR010613">
    <property type="entry name" value="PES"/>
</dbReference>
<keyword evidence="2" id="KW-0690">Ribosome biogenesis</keyword>
<evidence type="ECO:0000313" key="7">
    <source>
        <dbReference type="EMBL" id="CAG4645504.1"/>
    </source>
</evidence>
<organism evidence="7">
    <name type="scientific">Lynceus sp. MCZ IZ 141354</name>
    <dbReference type="NCBI Taxonomy" id="1930659"/>
    <lineage>
        <taxon>Eukaryota</taxon>
        <taxon>Metazoa</taxon>
        <taxon>Ecdysozoa</taxon>
        <taxon>Arthropoda</taxon>
        <taxon>Crustacea</taxon>
        <taxon>Branchiopoda</taxon>
        <taxon>Diplostraca</taxon>
        <taxon>Laevicaudata</taxon>
        <taxon>Lynceidae</taxon>
        <taxon>Lynceus</taxon>
    </lineage>
</organism>
<dbReference type="Pfam" id="PF16589">
    <property type="entry name" value="BRCT_2"/>
    <property type="match status" value="1"/>
</dbReference>
<proteinExistence type="predicted"/>
<dbReference type="EMBL" id="OC988849">
    <property type="protein sequence ID" value="CAG4645504.1"/>
    <property type="molecule type" value="Genomic_DNA"/>
</dbReference>
<protein>
    <submittedName>
        <fullName evidence="7">EOG090X05E6</fullName>
    </submittedName>
</protein>
<reference evidence="7" key="1">
    <citation type="submission" date="2021-04" db="EMBL/GenBank/DDBJ databases">
        <authorList>
            <person name="Cornetti L."/>
        </authorList>
    </citation>
    <scope>NUCLEOTIDE SEQUENCE</scope>
</reference>
<comment type="subcellular location">
    <subcellularLocation>
        <location evidence="1">Nucleus</location>
        <location evidence="1">Nucleolus</location>
    </subcellularLocation>
</comment>
<dbReference type="PROSITE" id="PS50172">
    <property type="entry name" value="BRCT"/>
    <property type="match status" value="1"/>
</dbReference>
<dbReference type="PANTHER" id="PTHR12221:SF6">
    <property type="entry name" value="PESCADILLO HOMOLOG"/>
    <property type="match status" value="1"/>
</dbReference>
<dbReference type="SMART" id="SM00292">
    <property type="entry name" value="BRCT"/>
    <property type="match status" value="1"/>
</dbReference>
<name>A0A9N6WSQ3_9CRUS</name>
<dbReference type="CDD" id="cd17709">
    <property type="entry name" value="BRCT_pescadillo_like"/>
    <property type="match status" value="1"/>
</dbReference>
<feature type="compositionally biased region" description="Acidic residues" evidence="5">
    <location>
        <begin position="233"/>
        <end position="261"/>
    </location>
</feature>
<evidence type="ECO:0000256" key="3">
    <source>
        <dbReference type="ARBA" id="ARBA00022552"/>
    </source>
</evidence>
<evidence type="ECO:0000256" key="1">
    <source>
        <dbReference type="ARBA" id="ARBA00004604"/>
    </source>
</evidence>
<feature type="compositionally biased region" description="Basic and acidic residues" evidence="5">
    <location>
        <begin position="322"/>
        <end position="342"/>
    </location>
</feature>
<dbReference type="InterPro" id="IPR001357">
    <property type="entry name" value="BRCT_dom"/>
</dbReference>
<dbReference type="Pfam" id="PF06732">
    <property type="entry name" value="Pescadillo_N"/>
    <property type="match status" value="1"/>
</dbReference>
<feature type="region of interest" description="Disordered" evidence="5">
    <location>
        <begin position="215"/>
        <end position="291"/>
    </location>
</feature>
<dbReference type="GO" id="GO:0070545">
    <property type="term" value="C:PeBoW complex"/>
    <property type="evidence" value="ECO:0007669"/>
    <property type="project" value="TreeGrafter"/>
</dbReference>
<feature type="region of interest" description="Disordered" evidence="5">
    <location>
        <begin position="314"/>
        <end position="362"/>
    </location>
</feature>
<feature type="domain" description="BRCT" evidence="6">
    <location>
        <begin position="96"/>
        <end position="189"/>
    </location>
</feature>
<dbReference type="SUPFAM" id="SSF52113">
    <property type="entry name" value="BRCT domain"/>
    <property type="match status" value="1"/>
</dbReference>
<evidence type="ECO:0000256" key="4">
    <source>
        <dbReference type="ARBA" id="ARBA00023242"/>
    </source>
</evidence>
<feature type="compositionally biased region" description="Basic and acidic residues" evidence="5">
    <location>
        <begin position="349"/>
        <end position="362"/>
    </location>
</feature>
<sequence>MTTFVDFYTNMLGFVNFRLYHSLNLMYPPKLPGLTLPETGKDGEDEYFEWIAALNKPLVRSGPAPDEDEPQIDIFPEDGDLKEAEELKKQAEQVKQVQNLFKGMKVFLSREVPRESLVFVIRACGGEVSWDASVFTGATFASDDESITHQIVDRPMVDKQYLSRYYVQPQWVYDCINFQRLLPVADYFIGATLPPHISPFVSERAGDYQPPERQAFLAGENLPTKSNDKAKESEDEENDSEAEDEEDIESSSEDEEEENENQTEGMPGKKPMAVVRGQVDNVDPNDINEKDEKEHYRFRELMIKTKHRKLYRSMMRSRKRRAQEAKKLQDKREIIEKGPEVPKKKKKAGKADSEVAAKKLKK</sequence>
<gene>
    <name evidence="7" type="primary">EOG090X05E6</name>
</gene>
<dbReference type="GO" id="GO:0000463">
    <property type="term" value="P:maturation of LSU-rRNA from tricistronic rRNA transcript (SSU-rRNA, 5.8S rRNA, LSU-rRNA)"/>
    <property type="evidence" value="ECO:0007669"/>
    <property type="project" value="TreeGrafter"/>
</dbReference>
<accession>A0A9N6WSQ3</accession>
<dbReference type="GO" id="GO:0003723">
    <property type="term" value="F:RNA binding"/>
    <property type="evidence" value="ECO:0007669"/>
    <property type="project" value="TreeGrafter"/>
</dbReference>
<dbReference type="AlphaFoldDB" id="A0A9N6WSQ3"/>
<dbReference type="PANTHER" id="PTHR12221">
    <property type="entry name" value="PESCADILLO - RELATED"/>
    <property type="match status" value="1"/>
</dbReference>
<dbReference type="FunFam" id="3.40.50.10190:FF:000002">
    <property type="entry name" value="Pescadillo homolog"/>
    <property type="match status" value="1"/>
</dbReference>